<comment type="caution">
    <text evidence="1">The sequence shown here is derived from an EMBL/GenBank/DDBJ whole genome shotgun (WGS) entry which is preliminary data.</text>
</comment>
<dbReference type="RefSeq" id="WP_394299024.1">
    <property type="nucleotide sequence ID" value="NZ_JBHMQT010000002.1"/>
</dbReference>
<gene>
    <name evidence="1" type="ORF">ACFHYQ_00400</name>
</gene>
<protein>
    <submittedName>
        <fullName evidence="1">Uncharacterized protein</fullName>
    </submittedName>
</protein>
<organism evidence="1 2">
    <name type="scientific">Sphaerimonospora cavernae</name>
    <dbReference type="NCBI Taxonomy" id="1740611"/>
    <lineage>
        <taxon>Bacteria</taxon>
        <taxon>Bacillati</taxon>
        <taxon>Actinomycetota</taxon>
        <taxon>Actinomycetes</taxon>
        <taxon>Streptosporangiales</taxon>
        <taxon>Streptosporangiaceae</taxon>
        <taxon>Sphaerimonospora</taxon>
    </lineage>
</organism>
<reference evidence="1 2" key="1">
    <citation type="submission" date="2024-09" db="EMBL/GenBank/DDBJ databases">
        <authorList>
            <person name="Sun Q."/>
            <person name="Mori K."/>
        </authorList>
    </citation>
    <scope>NUCLEOTIDE SEQUENCE [LARGE SCALE GENOMIC DNA]</scope>
    <source>
        <strain evidence="1 2">TBRC 1851</strain>
    </source>
</reference>
<dbReference type="EMBL" id="JBHMQT010000002">
    <property type="protein sequence ID" value="MFC0860748.1"/>
    <property type="molecule type" value="Genomic_DNA"/>
</dbReference>
<sequence length="71" mass="7029">MAAGLAALDPAALDPAALDPAALDPAALDPAALDVVAAPSAPTVPPQAVNANRTKTRASFLGIRSLQLCKN</sequence>
<dbReference type="Proteomes" id="UP001589870">
    <property type="component" value="Unassembled WGS sequence"/>
</dbReference>
<accession>A0ABV6TX35</accession>
<evidence type="ECO:0000313" key="1">
    <source>
        <dbReference type="EMBL" id="MFC0860748.1"/>
    </source>
</evidence>
<name>A0ABV6TX35_9ACTN</name>
<keyword evidence="2" id="KW-1185">Reference proteome</keyword>
<proteinExistence type="predicted"/>
<evidence type="ECO:0000313" key="2">
    <source>
        <dbReference type="Proteomes" id="UP001589870"/>
    </source>
</evidence>